<dbReference type="eggNOG" id="KOG2912">
    <property type="taxonomic scope" value="Eukaryota"/>
</dbReference>
<dbReference type="GO" id="GO:0070475">
    <property type="term" value="P:rRNA base methylation"/>
    <property type="evidence" value="ECO:0007669"/>
    <property type="project" value="TreeGrafter"/>
</dbReference>
<dbReference type="PANTHER" id="PTHR13393">
    <property type="entry name" value="SAM-DEPENDENT METHYLTRANSFERASE"/>
    <property type="match status" value="1"/>
</dbReference>
<evidence type="ECO:0000256" key="5">
    <source>
        <dbReference type="PIRNR" id="PIRNR037350"/>
    </source>
</evidence>
<feature type="binding site" evidence="6">
    <location>
        <position position="126"/>
    </location>
    <ligand>
        <name>S-adenosyl-L-methionine</name>
        <dbReference type="ChEBI" id="CHEBI:59789"/>
    </ligand>
</feature>
<dbReference type="STRING" id="1109443.G4TNH7"/>
<dbReference type="PANTHER" id="PTHR13393:SF0">
    <property type="entry name" value="RNA N6-ADENOSINE-METHYLTRANSFERASE METTL16"/>
    <property type="match status" value="1"/>
</dbReference>
<keyword evidence="2 5" id="KW-0489">Methyltransferase</keyword>
<dbReference type="HOGENOM" id="CLU_027534_2_0_1"/>
<dbReference type="InterPro" id="IPR029063">
    <property type="entry name" value="SAM-dependent_MTases_sf"/>
</dbReference>
<sequence length="327" mass="36437">MHPRNPYKEPPDFLELAQAYPELKPFVYISKKGNPSINFKDADGLRLLTLSLLHRDFGLDLELSTDRLCPAIPNRLNYILWIQDILANSSRPDETVRGIDIGTGASVIYPLLACKLSPSWVFVATDIDTRSLMVAESNVARNGLQNRIIVKQSLPDGPIISDVLLDPSFPAYDFVMCNPPFYGSREEVDQATEDKEFDPSAACTGADFEMITPGGEGVFVTRIVNESVDVGKRCRWFTSLLGKHTSVAAVVAAIKGLKIDNYGITEFIQGNTRRWGVVWSFSDERLPDNLIRPSSDSLHSLQPPSNQLRQPILSTVDPVMYSYRSTK</sequence>
<evidence type="ECO:0000256" key="3">
    <source>
        <dbReference type="ARBA" id="ARBA00022679"/>
    </source>
</evidence>
<dbReference type="InterPro" id="IPR010286">
    <property type="entry name" value="METTL16/RlmF"/>
</dbReference>
<evidence type="ECO:0008006" key="9">
    <source>
        <dbReference type="Google" id="ProtNLM"/>
    </source>
</evidence>
<dbReference type="PIRSF" id="PIRSF037350">
    <property type="entry name" value="Mtase_ZK1128_prd"/>
    <property type="match status" value="1"/>
</dbReference>
<comment type="similarity">
    <text evidence="1 5">Belongs to the methyltransferase superfamily. METTL16/RlmF family.</text>
</comment>
<dbReference type="AlphaFoldDB" id="G4TNH7"/>
<dbReference type="GO" id="GO:0005634">
    <property type="term" value="C:nucleus"/>
    <property type="evidence" value="ECO:0007669"/>
    <property type="project" value="TreeGrafter"/>
</dbReference>
<keyword evidence="3 5" id="KW-0808">Transferase</keyword>
<dbReference type="InParanoid" id="G4TNH7"/>
<dbReference type="OrthoDB" id="514248at2759"/>
<evidence type="ECO:0000256" key="4">
    <source>
        <dbReference type="ARBA" id="ARBA00022691"/>
    </source>
</evidence>
<dbReference type="InterPro" id="IPR017182">
    <property type="entry name" value="METTL16/PsiM"/>
</dbReference>
<evidence type="ECO:0000256" key="1">
    <source>
        <dbReference type="ARBA" id="ARBA00005878"/>
    </source>
</evidence>
<evidence type="ECO:0000256" key="2">
    <source>
        <dbReference type="ARBA" id="ARBA00022603"/>
    </source>
</evidence>
<keyword evidence="8" id="KW-1185">Reference proteome</keyword>
<dbReference type="OMA" id="HQGRYDF"/>
<evidence type="ECO:0000313" key="8">
    <source>
        <dbReference type="Proteomes" id="UP000007148"/>
    </source>
</evidence>
<evidence type="ECO:0000313" key="7">
    <source>
        <dbReference type="EMBL" id="CCA72870.1"/>
    </source>
</evidence>
<proteinExistence type="inferred from homology"/>
<reference evidence="7 8" key="1">
    <citation type="journal article" date="2011" name="PLoS Pathog.">
        <title>Endophytic Life Strategies Decoded by Genome and Transcriptome Analyses of the Mutualistic Root Symbiont Piriformospora indica.</title>
        <authorList>
            <person name="Zuccaro A."/>
            <person name="Lahrmann U."/>
            <person name="Guldener U."/>
            <person name="Langen G."/>
            <person name="Pfiffi S."/>
            <person name="Biedenkopf D."/>
            <person name="Wong P."/>
            <person name="Samans B."/>
            <person name="Grimm C."/>
            <person name="Basiewicz M."/>
            <person name="Murat C."/>
            <person name="Martin F."/>
            <person name="Kogel K.H."/>
        </authorList>
    </citation>
    <scope>NUCLEOTIDE SEQUENCE [LARGE SCALE GENOMIC DNA]</scope>
    <source>
        <strain evidence="7 8">DSM 11827</strain>
    </source>
</reference>
<evidence type="ECO:0000256" key="6">
    <source>
        <dbReference type="PIRSR" id="PIRSR037350-1"/>
    </source>
</evidence>
<feature type="binding site" evidence="6">
    <location>
        <position position="102"/>
    </location>
    <ligand>
        <name>S-adenosyl-L-methionine</name>
        <dbReference type="ChEBI" id="CHEBI:59789"/>
    </ligand>
</feature>
<feature type="binding site" evidence="6">
    <location>
        <position position="75"/>
    </location>
    <ligand>
        <name>S-adenosyl-L-methionine</name>
        <dbReference type="ChEBI" id="CHEBI:59789"/>
    </ligand>
</feature>
<dbReference type="Proteomes" id="UP000007148">
    <property type="component" value="Unassembled WGS sequence"/>
</dbReference>
<comment type="caution">
    <text evidence="7">The sequence shown here is derived from an EMBL/GenBank/DDBJ whole genome shotgun (WGS) entry which is preliminary data.</text>
</comment>
<dbReference type="GO" id="GO:0008168">
    <property type="term" value="F:methyltransferase activity"/>
    <property type="evidence" value="ECO:0007669"/>
    <property type="project" value="UniProtKB-KW"/>
</dbReference>
<keyword evidence="4 6" id="KW-0949">S-adenosyl-L-methionine</keyword>
<dbReference type="CDD" id="cd02440">
    <property type="entry name" value="AdoMet_MTases"/>
    <property type="match status" value="1"/>
</dbReference>
<name>G4TNH7_SERID</name>
<gene>
    <name evidence="7" type="ORF">PIIN_06806</name>
</gene>
<accession>G4TNH7</accession>
<dbReference type="Pfam" id="PF05971">
    <property type="entry name" value="Methyltransf_10"/>
    <property type="match status" value="1"/>
</dbReference>
<dbReference type="SUPFAM" id="SSF53335">
    <property type="entry name" value="S-adenosyl-L-methionine-dependent methyltransferases"/>
    <property type="match status" value="1"/>
</dbReference>
<dbReference type="FunCoup" id="G4TNH7">
    <property type="interactions" value="210"/>
</dbReference>
<feature type="binding site" evidence="6">
    <location>
        <position position="178"/>
    </location>
    <ligand>
        <name>S-adenosyl-L-methionine</name>
        <dbReference type="ChEBI" id="CHEBI:59789"/>
    </ligand>
</feature>
<protein>
    <recommendedName>
        <fullName evidence="9">U6 small nuclear RNA (adenine-(43)-N(6))-methyltransferase</fullName>
    </recommendedName>
</protein>
<dbReference type="EMBL" id="CAFZ01000188">
    <property type="protein sequence ID" value="CCA72870.1"/>
    <property type="molecule type" value="Genomic_DNA"/>
</dbReference>
<organism evidence="7 8">
    <name type="scientific">Serendipita indica (strain DSM 11827)</name>
    <name type="common">Root endophyte fungus</name>
    <name type="synonym">Piriformospora indica</name>
    <dbReference type="NCBI Taxonomy" id="1109443"/>
    <lineage>
        <taxon>Eukaryota</taxon>
        <taxon>Fungi</taxon>
        <taxon>Dikarya</taxon>
        <taxon>Basidiomycota</taxon>
        <taxon>Agaricomycotina</taxon>
        <taxon>Agaricomycetes</taxon>
        <taxon>Sebacinales</taxon>
        <taxon>Serendipitaceae</taxon>
        <taxon>Serendipita</taxon>
    </lineage>
</organism>
<dbReference type="Gene3D" id="3.40.50.150">
    <property type="entry name" value="Vaccinia Virus protein VP39"/>
    <property type="match status" value="1"/>
</dbReference>